<protein>
    <recommendedName>
        <fullName evidence="1">Dihydroneopterin aldolase/epimerase domain-containing protein</fullName>
    </recommendedName>
</protein>
<evidence type="ECO:0000259" key="1">
    <source>
        <dbReference type="SMART" id="SM00905"/>
    </source>
</evidence>
<dbReference type="Gene3D" id="3.30.1130.10">
    <property type="match status" value="1"/>
</dbReference>
<feature type="domain" description="Dihydroneopterin aldolase/epimerase" evidence="1">
    <location>
        <begin position="63"/>
        <end position="175"/>
    </location>
</feature>
<gene>
    <name evidence="2" type="ORF">C0V82_10205</name>
</gene>
<dbReference type="SUPFAM" id="SSF55620">
    <property type="entry name" value="Tetrahydrobiopterin biosynthesis enzymes-like"/>
    <property type="match status" value="1"/>
</dbReference>
<accession>A0A2K9NBW5</accession>
<dbReference type="Pfam" id="PF02152">
    <property type="entry name" value="FolB"/>
    <property type="match status" value="1"/>
</dbReference>
<evidence type="ECO:0000313" key="2">
    <source>
        <dbReference type="EMBL" id="AUN30567.1"/>
    </source>
</evidence>
<dbReference type="SMART" id="SM00905">
    <property type="entry name" value="FolB"/>
    <property type="match status" value="1"/>
</dbReference>
<dbReference type="GO" id="GO:0006760">
    <property type="term" value="P:folic acid-containing compound metabolic process"/>
    <property type="evidence" value="ECO:0007669"/>
    <property type="project" value="InterPro"/>
</dbReference>
<dbReference type="Proteomes" id="UP000234752">
    <property type="component" value="Chromosome eg_1"/>
</dbReference>
<organism evidence="2 3">
    <name type="scientific">Niveispirillum cyanobacteriorum</name>
    <dbReference type="NCBI Taxonomy" id="1612173"/>
    <lineage>
        <taxon>Bacteria</taxon>
        <taxon>Pseudomonadati</taxon>
        <taxon>Pseudomonadota</taxon>
        <taxon>Alphaproteobacteria</taxon>
        <taxon>Rhodospirillales</taxon>
        <taxon>Azospirillaceae</taxon>
        <taxon>Niveispirillum</taxon>
    </lineage>
</organism>
<dbReference type="EMBL" id="CP025611">
    <property type="protein sequence ID" value="AUN30567.1"/>
    <property type="molecule type" value="Genomic_DNA"/>
</dbReference>
<evidence type="ECO:0000313" key="3">
    <source>
        <dbReference type="Proteomes" id="UP000234752"/>
    </source>
</evidence>
<proteinExistence type="predicted"/>
<dbReference type="InterPro" id="IPR006157">
    <property type="entry name" value="FolB_dom"/>
</dbReference>
<dbReference type="GO" id="GO:0004150">
    <property type="term" value="F:dihydroneopterin aldolase activity"/>
    <property type="evidence" value="ECO:0007669"/>
    <property type="project" value="InterPro"/>
</dbReference>
<dbReference type="InterPro" id="IPR043133">
    <property type="entry name" value="GTP-CH-I_C/QueF"/>
</dbReference>
<dbReference type="KEGG" id="ncb:C0V82_10205"/>
<dbReference type="AlphaFoldDB" id="A0A2K9NBW5"/>
<name>A0A2K9NBW5_9PROT</name>
<reference evidence="2 3" key="1">
    <citation type="submission" date="2017-12" db="EMBL/GenBank/DDBJ databases">
        <title>Genomes of bacteria within cyanobacterial aggregates.</title>
        <authorList>
            <person name="Cai H."/>
        </authorList>
    </citation>
    <scope>NUCLEOTIDE SEQUENCE [LARGE SCALE GENOMIC DNA]</scope>
    <source>
        <strain evidence="2 3">TH16</strain>
    </source>
</reference>
<keyword evidence="3" id="KW-1185">Reference proteome</keyword>
<sequence length="178" mass="19600">MLRPIPALLTPLPDAGSTLSATAWVLNVAIGLCKIESEKKLNGITSYGNALCNLEDAQNYLRVRLLNVTVDCSVGIHPWEQFPERPNRLAVNVDMYCKGYADASGFEGGGIVDYDPIRSFILSWNKRPHTPYLETLAEALIVECFRDARVDAVCVSILKPGIFNETAGAGIEIFRKRS</sequence>